<dbReference type="PANTHER" id="PTHR34490">
    <property type="entry name" value="PROTEIN CBG12054-RELATED"/>
    <property type="match status" value="1"/>
</dbReference>
<protein>
    <recommendedName>
        <fullName evidence="2">Galaxin-like repeats domain-containing protein</fullName>
    </recommendedName>
</protein>
<name>A0A433THW2_ELYCH</name>
<feature type="chain" id="PRO_5019254381" description="Galaxin-like repeats domain-containing protein" evidence="1">
    <location>
        <begin position="24"/>
        <end position="709"/>
    </location>
</feature>
<feature type="domain" description="Galaxin-like repeats" evidence="2">
    <location>
        <begin position="297"/>
        <end position="437"/>
    </location>
</feature>
<sequence>MNSTILILLFSICFGIFFDGCWGFRDWCITNDGPKQIDTETETCCNNMVYSLLVNQECCGDSIINLNESICCKGQAWPRFVNSPTDGKRWEQSCCGSHVIFGDLRACCFGGPVTLTQEQIQARDYLQCCSAGVVADVRVEECCGGKVLRRHQHTKCCAGEEIDSRSNWCANKLGQQVKLALGQNVCLDSVYTVTEESCCDGVINHTVPQVDPHDTRRVNPHFGCCQSTVIDPTREKCCLPEEPQYKSHPIPKEPTFECCGNGHFNKSYQACLSGQVVNKGPGQTQCGSSLINLQHQGCCATHLPYYKASEKCCNGRVSSVIPINQRCCNGAGVGENQVCCDGVKPVTRTHSQDDACCYNERTSEGRTFNTMNQKCYEGRVVTVAPHMEVCGNEEYNPKTEICCRDAGGLKYKKYSLQTGYTHCCGLSPHNESQSCCYGRLFDIPTHEASCCYRDYKAYTYHDPQSKCTSQCPGSGSHYDIREETCCDGVVHPYRRRYSCCGPFYYKDKIRGRKTKQRWPFACCNKKNIFSNKTSTCQNGEIQTKFQGIIDTQAVCDRRFWKSVDGVVDRACTSNYALEGKIRSVRILRKAIPDVAYVEMTLNRIQVANIRSGGGDWKGPHKLKFQVHIPMAPSVRCSPRGMSRRRGKVAVFFDAPVRGGKVTIQSQDKFRIVYYNKVFRKLRRYGMTESFCEQSNLYSTLIRQQKHIRS</sequence>
<dbReference type="Pfam" id="PF24748">
    <property type="entry name" value="Galaxin_repeat"/>
    <property type="match status" value="2"/>
</dbReference>
<accession>A0A433THW2</accession>
<dbReference type="STRING" id="188477.A0A433THW2"/>
<organism evidence="3 4">
    <name type="scientific">Elysia chlorotica</name>
    <name type="common">Eastern emerald elysia</name>
    <name type="synonym">Sea slug</name>
    <dbReference type="NCBI Taxonomy" id="188477"/>
    <lineage>
        <taxon>Eukaryota</taxon>
        <taxon>Metazoa</taxon>
        <taxon>Spiralia</taxon>
        <taxon>Lophotrochozoa</taxon>
        <taxon>Mollusca</taxon>
        <taxon>Gastropoda</taxon>
        <taxon>Heterobranchia</taxon>
        <taxon>Euthyneura</taxon>
        <taxon>Panpulmonata</taxon>
        <taxon>Sacoglossa</taxon>
        <taxon>Placobranchoidea</taxon>
        <taxon>Plakobranchidae</taxon>
        <taxon>Elysia</taxon>
    </lineage>
</organism>
<evidence type="ECO:0000259" key="2">
    <source>
        <dbReference type="Pfam" id="PF24748"/>
    </source>
</evidence>
<dbReference type="PANTHER" id="PTHR34490:SF1">
    <property type="entry name" value="GALAXIN-LIKE"/>
    <property type="match status" value="1"/>
</dbReference>
<proteinExistence type="predicted"/>
<gene>
    <name evidence="3" type="ORF">EGW08_011043</name>
</gene>
<dbReference type="Proteomes" id="UP000271974">
    <property type="component" value="Unassembled WGS sequence"/>
</dbReference>
<evidence type="ECO:0000313" key="3">
    <source>
        <dbReference type="EMBL" id="RUS81178.1"/>
    </source>
</evidence>
<dbReference type="InterPro" id="IPR055284">
    <property type="entry name" value="Galaxin-like"/>
</dbReference>
<evidence type="ECO:0000256" key="1">
    <source>
        <dbReference type="SAM" id="SignalP"/>
    </source>
</evidence>
<comment type="caution">
    <text evidence="3">The sequence shown here is derived from an EMBL/GenBank/DDBJ whole genome shotgun (WGS) entry which is preliminary data.</text>
</comment>
<feature type="domain" description="Galaxin-like repeats" evidence="2">
    <location>
        <begin position="35"/>
        <end position="169"/>
    </location>
</feature>
<dbReference type="EMBL" id="RQTK01000351">
    <property type="protein sequence ID" value="RUS81178.1"/>
    <property type="molecule type" value="Genomic_DNA"/>
</dbReference>
<keyword evidence="1" id="KW-0732">Signal</keyword>
<reference evidence="3 4" key="1">
    <citation type="submission" date="2019-01" db="EMBL/GenBank/DDBJ databases">
        <title>A draft genome assembly of the solar-powered sea slug Elysia chlorotica.</title>
        <authorList>
            <person name="Cai H."/>
            <person name="Li Q."/>
            <person name="Fang X."/>
            <person name="Li J."/>
            <person name="Curtis N.E."/>
            <person name="Altenburger A."/>
            <person name="Shibata T."/>
            <person name="Feng M."/>
            <person name="Maeda T."/>
            <person name="Schwartz J.A."/>
            <person name="Shigenobu S."/>
            <person name="Lundholm N."/>
            <person name="Nishiyama T."/>
            <person name="Yang H."/>
            <person name="Hasebe M."/>
            <person name="Li S."/>
            <person name="Pierce S.K."/>
            <person name="Wang J."/>
        </authorList>
    </citation>
    <scope>NUCLEOTIDE SEQUENCE [LARGE SCALE GENOMIC DNA]</scope>
    <source>
        <strain evidence="3">EC2010</strain>
        <tissue evidence="3">Whole organism of an adult</tissue>
    </source>
</reference>
<feature type="signal peptide" evidence="1">
    <location>
        <begin position="1"/>
        <end position="23"/>
    </location>
</feature>
<evidence type="ECO:0000313" key="4">
    <source>
        <dbReference type="Proteomes" id="UP000271974"/>
    </source>
</evidence>
<dbReference type="OrthoDB" id="6148295at2759"/>
<dbReference type="InterPro" id="IPR056601">
    <property type="entry name" value="Galaxin_dom"/>
</dbReference>
<keyword evidence="4" id="KW-1185">Reference proteome</keyword>
<dbReference type="AlphaFoldDB" id="A0A433THW2"/>